<proteinExistence type="predicted"/>
<dbReference type="EMBL" id="LAZR01054468">
    <property type="protein sequence ID" value="KKK78490.1"/>
    <property type="molecule type" value="Genomic_DNA"/>
</dbReference>
<organism evidence="1">
    <name type="scientific">marine sediment metagenome</name>
    <dbReference type="NCBI Taxonomy" id="412755"/>
    <lineage>
        <taxon>unclassified sequences</taxon>
        <taxon>metagenomes</taxon>
        <taxon>ecological metagenomes</taxon>
    </lineage>
</organism>
<sequence>MKSTKRILQITDKYGVDDKQSLYRELRALRRDVKAELLYHVRAGIQIAERAYYDEIKPGHSIKQKYKPGEHLPQTGINLP</sequence>
<dbReference type="AlphaFoldDB" id="A0A0F8YXD4"/>
<evidence type="ECO:0000313" key="1">
    <source>
        <dbReference type="EMBL" id="KKK78490.1"/>
    </source>
</evidence>
<accession>A0A0F8YXD4</accession>
<name>A0A0F8YXD4_9ZZZZ</name>
<gene>
    <name evidence="1" type="ORF">LCGC14_2843050</name>
</gene>
<comment type="caution">
    <text evidence="1">The sequence shown here is derived from an EMBL/GenBank/DDBJ whole genome shotgun (WGS) entry which is preliminary data.</text>
</comment>
<reference evidence="1" key="1">
    <citation type="journal article" date="2015" name="Nature">
        <title>Complex archaea that bridge the gap between prokaryotes and eukaryotes.</title>
        <authorList>
            <person name="Spang A."/>
            <person name="Saw J.H."/>
            <person name="Jorgensen S.L."/>
            <person name="Zaremba-Niedzwiedzka K."/>
            <person name="Martijn J."/>
            <person name="Lind A.E."/>
            <person name="van Eijk R."/>
            <person name="Schleper C."/>
            <person name="Guy L."/>
            <person name="Ettema T.J."/>
        </authorList>
    </citation>
    <scope>NUCLEOTIDE SEQUENCE</scope>
</reference>
<protein>
    <submittedName>
        <fullName evidence="1">Uncharacterized protein</fullName>
    </submittedName>
</protein>